<dbReference type="InterPro" id="IPR037682">
    <property type="entry name" value="TonB_C"/>
</dbReference>
<dbReference type="AlphaFoldDB" id="A0A1C3CZS0"/>
<keyword evidence="13" id="KW-1185">Reference proteome</keyword>
<feature type="signal peptide" evidence="10">
    <location>
        <begin position="1"/>
        <end position="17"/>
    </location>
</feature>
<accession>A0A1C3CZS0</accession>
<keyword evidence="9" id="KW-0472">Membrane</keyword>
<keyword evidence="10" id="KW-0732">Signal</keyword>
<feature type="chain" id="PRO_5008671781" evidence="10">
    <location>
        <begin position="18"/>
        <end position="246"/>
    </location>
</feature>
<dbReference type="NCBIfam" id="TIGR01352">
    <property type="entry name" value="tonB_Cterm"/>
    <property type="match status" value="1"/>
</dbReference>
<evidence type="ECO:0000256" key="8">
    <source>
        <dbReference type="ARBA" id="ARBA00022989"/>
    </source>
</evidence>
<keyword evidence="5" id="KW-0997">Cell inner membrane</keyword>
<evidence type="ECO:0000313" key="12">
    <source>
        <dbReference type="EMBL" id="ODA14263.1"/>
    </source>
</evidence>
<keyword evidence="8" id="KW-1133">Transmembrane helix</keyword>
<keyword evidence="7" id="KW-0653">Protein transport</keyword>
<dbReference type="STRING" id="1891224.BBP83_00135"/>
<dbReference type="EMBL" id="MBDL01000001">
    <property type="protein sequence ID" value="ODA14263.1"/>
    <property type="molecule type" value="Genomic_DNA"/>
</dbReference>
<proteinExistence type="inferred from homology"/>
<keyword evidence="6" id="KW-0812">Transmembrane</keyword>
<evidence type="ECO:0000256" key="6">
    <source>
        <dbReference type="ARBA" id="ARBA00022692"/>
    </source>
</evidence>
<evidence type="ECO:0000256" key="9">
    <source>
        <dbReference type="ARBA" id="ARBA00023136"/>
    </source>
</evidence>
<dbReference type="GO" id="GO:0055085">
    <property type="term" value="P:transmembrane transport"/>
    <property type="evidence" value="ECO:0007669"/>
    <property type="project" value="InterPro"/>
</dbReference>
<dbReference type="GO" id="GO:0031992">
    <property type="term" value="F:energy transducer activity"/>
    <property type="evidence" value="ECO:0007669"/>
    <property type="project" value="TreeGrafter"/>
</dbReference>
<evidence type="ECO:0000256" key="3">
    <source>
        <dbReference type="ARBA" id="ARBA00022448"/>
    </source>
</evidence>
<dbReference type="OrthoDB" id="6712115at2"/>
<evidence type="ECO:0000313" key="13">
    <source>
        <dbReference type="Proteomes" id="UP000186553"/>
    </source>
</evidence>
<keyword evidence="3" id="KW-0813">Transport</keyword>
<dbReference type="PANTHER" id="PTHR33446:SF2">
    <property type="entry name" value="PROTEIN TONB"/>
    <property type="match status" value="1"/>
</dbReference>
<evidence type="ECO:0000256" key="10">
    <source>
        <dbReference type="SAM" id="SignalP"/>
    </source>
</evidence>
<sequence length="246" mass="27846">MKKILCLSVLVSLPLSAAYSASPKKMHQLPTQIVEVSPTHLTTRIQWAKFPQPKYSNEDLNQKNRAAIIRVFADQDGNVQEATIQESTGIKSLDQILIRAVEKAEVKPHIEDGQPAPLIGYQAFNLKLTAKNQNNCDYQFDSKNWIAQQNDKKTPFQYVQQPQLELNSAQLNGHDRKVKFSFKTDKHGQVKKVKIKQGSGLYALDQNVAQAVSGSQIAVKRTARTLWLYKKAHFKDEIQFKLDACQ</sequence>
<evidence type="ECO:0000256" key="5">
    <source>
        <dbReference type="ARBA" id="ARBA00022519"/>
    </source>
</evidence>
<dbReference type="GO" id="GO:0015031">
    <property type="term" value="P:protein transport"/>
    <property type="evidence" value="ECO:0007669"/>
    <property type="project" value="UniProtKB-KW"/>
</dbReference>
<evidence type="ECO:0000259" key="11">
    <source>
        <dbReference type="Pfam" id="PF03544"/>
    </source>
</evidence>
<keyword evidence="12" id="KW-0675">Receptor</keyword>
<organism evidence="12 13">
    <name type="scientific">Acinetobacter celticus</name>
    <dbReference type="NCBI Taxonomy" id="1891224"/>
    <lineage>
        <taxon>Bacteria</taxon>
        <taxon>Pseudomonadati</taxon>
        <taxon>Pseudomonadota</taxon>
        <taxon>Gammaproteobacteria</taxon>
        <taxon>Moraxellales</taxon>
        <taxon>Moraxellaceae</taxon>
        <taxon>Acinetobacter</taxon>
    </lineage>
</organism>
<dbReference type="PANTHER" id="PTHR33446">
    <property type="entry name" value="PROTEIN TONB-RELATED"/>
    <property type="match status" value="1"/>
</dbReference>
<evidence type="ECO:0000256" key="7">
    <source>
        <dbReference type="ARBA" id="ARBA00022927"/>
    </source>
</evidence>
<dbReference type="Pfam" id="PF13103">
    <property type="entry name" value="TonB_2"/>
    <property type="match status" value="1"/>
</dbReference>
<reference evidence="12 13" key="1">
    <citation type="submission" date="2016-07" db="EMBL/GenBank/DDBJ databases">
        <title>Acinetobacter sp. ANC 4603.</title>
        <authorList>
            <person name="Radolfova-Krizova L."/>
            <person name="Nemec A."/>
        </authorList>
    </citation>
    <scope>NUCLEOTIDE SEQUENCE [LARGE SCALE GENOMIC DNA]</scope>
    <source>
        <strain evidence="12 13">ANC 4603</strain>
    </source>
</reference>
<dbReference type="InterPro" id="IPR051045">
    <property type="entry name" value="TonB-dependent_transducer"/>
</dbReference>
<evidence type="ECO:0000256" key="1">
    <source>
        <dbReference type="ARBA" id="ARBA00004383"/>
    </source>
</evidence>
<evidence type="ECO:0000256" key="4">
    <source>
        <dbReference type="ARBA" id="ARBA00022475"/>
    </source>
</evidence>
<comment type="similarity">
    <text evidence="2">Belongs to the TonB family.</text>
</comment>
<comment type="subcellular location">
    <subcellularLocation>
        <location evidence="1">Cell inner membrane</location>
        <topology evidence="1">Single-pass membrane protein</topology>
        <orientation evidence="1">Periplasmic side</orientation>
    </subcellularLocation>
</comment>
<dbReference type="Proteomes" id="UP000186553">
    <property type="component" value="Unassembled WGS sequence"/>
</dbReference>
<dbReference type="Gene3D" id="3.30.1150.10">
    <property type="match status" value="2"/>
</dbReference>
<dbReference type="Pfam" id="PF03544">
    <property type="entry name" value="TonB_C"/>
    <property type="match status" value="1"/>
</dbReference>
<comment type="caution">
    <text evidence="12">The sequence shown here is derived from an EMBL/GenBank/DDBJ whole genome shotgun (WGS) entry which is preliminary data.</text>
</comment>
<feature type="domain" description="TonB C-terminal" evidence="11">
    <location>
        <begin position="68"/>
        <end position="123"/>
    </location>
</feature>
<dbReference type="GO" id="GO:0098797">
    <property type="term" value="C:plasma membrane protein complex"/>
    <property type="evidence" value="ECO:0007669"/>
    <property type="project" value="TreeGrafter"/>
</dbReference>
<gene>
    <name evidence="12" type="ORF">BBP83_00135</name>
</gene>
<dbReference type="RefSeq" id="WP_068885401.1">
    <property type="nucleotide sequence ID" value="NZ_CBCRUU010000003.1"/>
</dbReference>
<dbReference type="InterPro" id="IPR006260">
    <property type="entry name" value="TonB/TolA_C"/>
</dbReference>
<name>A0A1C3CZS0_9GAMM</name>
<dbReference type="SUPFAM" id="SSF74653">
    <property type="entry name" value="TolA/TonB C-terminal domain"/>
    <property type="match status" value="2"/>
</dbReference>
<protein>
    <submittedName>
        <fullName evidence="12">TonB-dependent receptor</fullName>
    </submittedName>
</protein>
<evidence type="ECO:0000256" key="2">
    <source>
        <dbReference type="ARBA" id="ARBA00006555"/>
    </source>
</evidence>
<keyword evidence="4" id="KW-1003">Cell membrane</keyword>